<dbReference type="Proteomes" id="UP000182471">
    <property type="component" value="Unassembled WGS sequence"/>
</dbReference>
<dbReference type="Pfam" id="PF22322">
    <property type="entry name" value="DUF6973"/>
    <property type="match status" value="1"/>
</dbReference>
<dbReference type="AlphaFoldDB" id="A0A1H9UZZ8"/>
<organism evidence="2 3">
    <name type="scientific">Lachnobacterium bovis</name>
    <dbReference type="NCBI Taxonomy" id="140626"/>
    <lineage>
        <taxon>Bacteria</taxon>
        <taxon>Bacillati</taxon>
        <taxon>Bacillota</taxon>
        <taxon>Clostridia</taxon>
        <taxon>Lachnospirales</taxon>
        <taxon>Lachnospiraceae</taxon>
        <taxon>Lachnobacterium</taxon>
    </lineage>
</organism>
<evidence type="ECO:0000259" key="1">
    <source>
        <dbReference type="Pfam" id="PF22322"/>
    </source>
</evidence>
<dbReference type="EMBL" id="FOGW01000051">
    <property type="protein sequence ID" value="SES14992.1"/>
    <property type="molecule type" value="Genomic_DNA"/>
</dbReference>
<gene>
    <name evidence="2" type="ORF">SAMN02910429_02339</name>
</gene>
<evidence type="ECO:0000313" key="3">
    <source>
        <dbReference type="Proteomes" id="UP000182471"/>
    </source>
</evidence>
<feature type="domain" description="DUF6973" evidence="1">
    <location>
        <begin position="2"/>
        <end position="37"/>
    </location>
</feature>
<reference evidence="3" key="1">
    <citation type="submission" date="2016-10" db="EMBL/GenBank/DDBJ databases">
        <authorList>
            <person name="Varghese N."/>
            <person name="Submissions S."/>
        </authorList>
    </citation>
    <scope>NUCLEOTIDE SEQUENCE [LARGE SCALE GENOMIC DNA]</scope>
    <source>
        <strain evidence="3">S1b</strain>
    </source>
</reference>
<proteinExistence type="predicted"/>
<keyword evidence="3" id="KW-1185">Reference proteome</keyword>
<accession>A0A1H9UZZ8</accession>
<evidence type="ECO:0000313" key="2">
    <source>
        <dbReference type="EMBL" id="SES14992.1"/>
    </source>
</evidence>
<protein>
    <recommendedName>
        <fullName evidence="1">DUF6973 domain-containing protein</fullName>
    </recommendedName>
</protein>
<name>A0A1H9UZZ8_9FIRM</name>
<sequence length="51" mass="5683">MKQSIGSSAAEQWATAHEYNSSGIDKTMDLHNNRDGDLFRSLSLSLQGREE</sequence>
<dbReference type="InterPro" id="IPR054246">
    <property type="entry name" value="DUF6973"/>
</dbReference>